<dbReference type="Gene3D" id="2.60.120.280">
    <property type="entry name" value="Regulatory protein AraC"/>
    <property type="match status" value="1"/>
</dbReference>
<dbReference type="InterPro" id="IPR003313">
    <property type="entry name" value="AraC-bd"/>
</dbReference>
<dbReference type="Pfam" id="PF02311">
    <property type="entry name" value="AraC_binding"/>
    <property type="match status" value="1"/>
</dbReference>
<dbReference type="SMART" id="SM00342">
    <property type="entry name" value="HTH_ARAC"/>
    <property type="match status" value="1"/>
</dbReference>
<dbReference type="Pfam" id="PF12833">
    <property type="entry name" value="HTH_18"/>
    <property type="match status" value="1"/>
</dbReference>
<sequence length="275" mass="30213">MNSDTEPAPGPYPPPGVLVAGHFREEFGYRVRRPGGSGNWLLTYTLGGRGLFRQPGASLSAGPGDVVLLEPGAAQDYSVPEGNHWEFVWAHFQPRMGWSEWLRLPAAGEGLYLSRLEDPRSRGRVRGAFFGLLADALPGRGLQEELALNGLEEVLLVAVREADSAGERGMDGRVRRVLALISADPASRHDVPSLARAVALSPSRLAHLFKEETGGSVMGTVLALRLRQAARLLEHTAGSVKDVSEQTGFESPYYFSRRFRQHYGVSPRQYRQQRV</sequence>
<dbReference type="Proteomes" id="UP000501452">
    <property type="component" value="Chromosome"/>
</dbReference>
<evidence type="ECO:0000256" key="3">
    <source>
        <dbReference type="ARBA" id="ARBA00023125"/>
    </source>
</evidence>
<evidence type="ECO:0000313" key="7">
    <source>
        <dbReference type="EMBL" id="QIN83483.1"/>
    </source>
</evidence>
<evidence type="ECO:0000256" key="5">
    <source>
        <dbReference type="ARBA" id="ARBA00023163"/>
    </source>
</evidence>
<evidence type="ECO:0000256" key="2">
    <source>
        <dbReference type="ARBA" id="ARBA00023015"/>
    </source>
</evidence>
<dbReference type="GO" id="GO:0043565">
    <property type="term" value="F:sequence-specific DNA binding"/>
    <property type="evidence" value="ECO:0007669"/>
    <property type="project" value="InterPro"/>
</dbReference>
<keyword evidence="4" id="KW-0010">Activator</keyword>
<dbReference type="InterPro" id="IPR009057">
    <property type="entry name" value="Homeodomain-like_sf"/>
</dbReference>
<name>A0A6G8QAM0_9ACTN</name>
<dbReference type="KEGG" id="rub:GBA63_13200"/>
<evidence type="ECO:0000256" key="1">
    <source>
        <dbReference type="ARBA" id="ARBA00022490"/>
    </source>
</evidence>
<dbReference type="RefSeq" id="WP_166176814.1">
    <property type="nucleotide sequence ID" value="NZ_CP045119.1"/>
</dbReference>
<dbReference type="EMBL" id="CP045119">
    <property type="protein sequence ID" value="QIN83483.1"/>
    <property type="molecule type" value="Genomic_DNA"/>
</dbReference>
<keyword evidence="8" id="KW-1185">Reference proteome</keyword>
<dbReference type="PROSITE" id="PS01124">
    <property type="entry name" value="HTH_ARAC_FAMILY_2"/>
    <property type="match status" value="1"/>
</dbReference>
<dbReference type="PROSITE" id="PS00041">
    <property type="entry name" value="HTH_ARAC_FAMILY_1"/>
    <property type="match status" value="1"/>
</dbReference>
<dbReference type="InterPro" id="IPR018062">
    <property type="entry name" value="HTH_AraC-typ_CS"/>
</dbReference>
<keyword evidence="3" id="KW-0238">DNA-binding</keyword>
<dbReference type="InterPro" id="IPR018060">
    <property type="entry name" value="HTH_AraC"/>
</dbReference>
<dbReference type="PANTHER" id="PTHR46796">
    <property type="entry name" value="HTH-TYPE TRANSCRIPTIONAL ACTIVATOR RHAS-RELATED"/>
    <property type="match status" value="1"/>
</dbReference>
<gene>
    <name evidence="7" type="ORF">GBA63_13200</name>
</gene>
<organism evidence="7 8">
    <name type="scientific">Rubrobacter tropicus</name>
    <dbReference type="NCBI Taxonomy" id="2653851"/>
    <lineage>
        <taxon>Bacteria</taxon>
        <taxon>Bacillati</taxon>
        <taxon>Actinomycetota</taxon>
        <taxon>Rubrobacteria</taxon>
        <taxon>Rubrobacterales</taxon>
        <taxon>Rubrobacteraceae</taxon>
        <taxon>Rubrobacter</taxon>
    </lineage>
</organism>
<protein>
    <submittedName>
        <fullName evidence="7">Helix-turn-helix domain-containing protein</fullName>
    </submittedName>
</protein>
<evidence type="ECO:0000313" key="8">
    <source>
        <dbReference type="Proteomes" id="UP000501452"/>
    </source>
</evidence>
<dbReference type="PANTHER" id="PTHR46796:SF13">
    <property type="entry name" value="HTH-TYPE TRANSCRIPTIONAL ACTIVATOR RHAS"/>
    <property type="match status" value="1"/>
</dbReference>
<feature type="domain" description="HTH araC/xylS-type" evidence="6">
    <location>
        <begin position="175"/>
        <end position="273"/>
    </location>
</feature>
<dbReference type="SUPFAM" id="SSF46689">
    <property type="entry name" value="Homeodomain-like"/>
    <property type="match status" value="2"/>
</dbReference>
<dbReference type="AlphaFoldDB" id="A0A6G8QAM0"/>
<reference evidence="7 8" key="1">
    <citation type="submission" date="2019-10" db="EMBL/GenBank/DDBJ databases">
        <title>Rubrobacter sp nov SCSIO 52090 isolated from a deep-sea sediment in the South China Sea.</title>
        <authorList>
            <person name="Chen R.W."/>
        </authorList>
    </citation>
    <scope>NUCLEOTIDE SEQUENCE [LARGE SCALE GENOMIC DNA]</scope>
    <source>
        <strain evidence="7 8">SCSIO 52909</strain>
    </source>
</reference>
<dbReference type="InterPro" id="IPR050204">
    <property type="entry name" value="AraC_XylS_family_regulators"/>
</dbReference>
<accession>A0A6G8QAM0</accession>
<evidence type="ECO:0000256" key="4">
    <source>
        <dbReference type="ARBA" id="ARBA00023159"/>
    </source>
</evidence>
<keyword evidence="5" id="KW-0804">Transcription</keyword>
<evidence type="ECO:0000259" key="6">
    <source>
        <dbReference type="PROSITE" id="PS01124"/>
    </source>
</evidence>
<keyword evidence="2" id="KW-0805">Transcription regulation</keyword>
<keyword evidence="1" id="KW-0963">Cytoplasm</keyword>
<dbReference type="SUPFAM" id="SSF51215">
    <property type="entry name" value="Regulatory protein AraC"/>
    <property type="match status" value="1"/>
</dbReference>
<dbReference type="InterPro" id="IPR020449">
    <property type="entry name" value="Tscrpt_reg_AraC-type_HTH"/>
</dbReference>
<dbReference type="InterPro" id="IPR037923">
    <property type="entry name" value="HTH-like"/>
</dbReference>
<proteinExistence type="predicted"/>
<dbReference type="Gene3D" id="1.10.10.60">
    <property type="entry name" value="Homeodomain-like"/>
    <property type="match status" value="2"/>
</dbReference>
<dbReference type="PRINTS" id="PR00032">
    <property type="entry name" value="HTHARAC"/>
</dbReference>
<dbReference type="GO" id="GO:0003700">
    <property type="term" value="F:DNA-binding transcription factor activity"/>
    <property type="evidence" value="ECO:0007669"/>
    <property type="project" value="InterPro"/>
</dbReference>